<dbReference type="STRING" id="42155.A0A0R3RCC0"/>
<dbReference type="InterPro" id="IPR039524">
    <property type="entry name" value="PIGO/GPI13"/>
</dbReference>
<reference evidence="2" key="1">
    <citation type="submission" date="2017-02" db="UniProtKB">
        <authorList>
            <consortium name="WormBaseParasite"/>
        </authorList>
    </citation>
    <scope>IDENTIFICATION</scope>
</reference>
<dbReference type="PANTHER" id="PTHR23071">
    <property type="entry name" value="PHOSPHATIDYLINOSITOL GLYCAN"/>
    <property type="match status" value="1"/>
</dbReference>
<feature type="region of interest" description="Disordered" evidence="1">
    <location>
        <begin position="1"/>
        <end position="81"/>
    </location>
</feature>
<dbReference type="AlphaFoldDB" id="A0A0R3RCC0"/>
<feature type="compositionally biased region" description="Basic and acidic residues" evidence="1">
    <location>
        <begin position="1"/>
        <end position="59"/>
    </location>
</feature>
<evidence type="ECO:0000256" key="1">
    <source>
        <dbReference type="SAM" id="MobiDB-lite"/>
    </source>
</evidence>
<dbReference type="PANTHER" id="PTHR23071:SF1">
    <property type="entry name" value="GPI ETHANOLAMINE PHOSPHATE TRANSFERASE 3"/>
    <property type="match status" value="1"/>
</dbReference>
<name>A0A0R3RCC0_9BILA</name>
<protein>
    <submittedName>
        <fullName evidence="2">GPI ethanolamine phosphate transferase 1</fullName>
    </submittedName>
</protein>
<accession>A0A0R3RCC0</accession>
<proteinExistence type="predicted"/>
<organism evidence="2">
    <name type="scientific">Brugia timori</name>
    <dbReference type="NCBI Taxonomy" id="42155"/>
    <lineage>
        <taxon>Eukaryota</taxon>
        <taxon>Metazoa</taxon>
        <taxon>Ecdysozoa</taxon>
        <taxon>Nematoda</taxon>
        <taxon>Chromadorea</taxon>
        <taxon>Rhabditida</taxon>
        <taxon>Spirurina</taxon>
        <taxon>Spiruromorpha</taxon>
        <taxon>Filarioidea</taxon>
        <taxon>Onchocercidae</taxon>
        <taxon>Brugia</taxon>
    </lineage>
</organism>
<sequence length="226" mass="26708">LLESLYEQRKEERRKELAKELKRRENYSRNRLTEKDQKRSKSNEHRNNSEDKKQNENSKLKRKKEKRGVEQHTSKDKNLLKGKEKVKIQENLVIKNKDAVVVLKSKEKIKVSKERIADQEEKLNEVIPEEAKTVVEKVVHKKVFDIEALPSTTDFVRFMSLDYSDDVASHNACWFPAQYQRVVIILIDALRYDFVALSQSQYNNSRKEYSGHFSTVTRLLDEQKGK</sequence>
<evidence type="ECO:0000313" key="2">
    <source>
        <dbReference type="WBParaSite" id="BTMF_0001769101-mRNA-1"/>
    </source>
</evidence>
<dbReference type="WBParaSite" id="BTMF_0001769101-mRNA-1">
    <property type="protein sequence ID" value="BTMF_0001769101-mRNA-1"/>
    <property type="gene ID" value="BTMF_0001769101"/>
</dbReference>
<dbReference type="GO" id="GO:0006506">
    <property type="term" value="P:GPI anchor biosynthetic process"/>
    <property type="evidence" value="ECO:0007669"/>
    <property type="project" value="InterPro"/>
</dbReference>
<feature type="compositionally biased region" description="Basic and acidic residues" evidence="1">
    <location>
        <begin position="67"/>
        <end position="81"/>
    </location>
</feature>
<dbReference type="GO" id="GO:0005789">
    <property type="term" value="C:endoplasmic reticulum membrane"/>
    <property type="evidence" value="ECO:0007669"/>
    <property type="project" value="TreeGrafter"/>
</dbReference>
<dbReference type="GO" id="GO:0051377">
    <property type="term" value="F:mannose-ethanolamine phosphotransferase activity"/>
    <property type="evidence" value="ECO:0007669"/>
    <property type="project" value="TreeGrafter"/>
</dbReference>